<protein>
    <submittedName>
        <fullName evidence="1">SusD/RagB family nutrient-binding outer membrane lipoprotein</fullName>
    </submittedName>
</protein>
<name>A0A5C6KHQ9_PARDI</name>
<keyword evidence="1" id="KW-0449">Lipoprotein</keyword>
<dbReference type="AlphaFoldDB" id="A0A5C6KHQ9"/>
<dbReference type="SUPFAM" id="SSF48452">
    <property type="entry name" value="TPR-like"/>
    <property type="match status" value="1"/>
</dbReference>
<dbReference type="Proteomes" id="UP000315827">
    <property type="component" value="Unassembled WGS sequence"/>
</dbReference>
<dbReference type="Pfam" id="PF12771">
    <property type="entry name" value="SusD-like_2"/>
    <property type="match status" value="1"/>
</dbReference>
<accession>A0A5C6KHQ9</accession>
<dbReference type="EMBL" id="VOHW01000006">
    <property type="protein sequence ID" value="TWV61328.1"/>
    <property type="molecule type" value="Genomic_DNA"/>
</dbReference>
<dbReference type="InterPro" id="IPR011990">
    <property type="entry name" value="TPR-like_helical_dom_sf"/>
</dbReference>
<dbReference type="InterPro" id="IPR041662">
    <property type="entry name" value="SusD-like_2"/>
</dbReference>
<sequence length="507" mass="58041">MKKYIKNTVLALVFGGTVMCSCTNTFEDINTDPDRPVVAPSTNLLAYSLWFMSYYMYDRWFLLDEPMTFCAYAAKMAYIDESRYNYRSGVQDTNWEYVYRVLNNVMDIQRHAESDGAQNMLNVSKVLEVHLMQIATDRWRDVPYSDAVKMKDGVLQPKYDKQEDIYPALLAKLKEAADGFAAGGSDELGEGDLLFDGDVTKWQRYCNSLRLRLAMRISGVAADLAKETVEDVLTHADKYPIMESNDDNAFFYWIGTDPNYYEPYANGYISRQGEYCASDVIVNYMNENKDPRRVVYFKYTPESVNNGTPEYVGYPIGAKENAIVSRCSIWGSRFFTDLDGFSPYMRVAEPWFDIAEAALLGWNTNGITASDAYYKAVNFSMEENFVYGVKKGLISQEEADAQVAAYLESAGKFTGDKDQVYYEKWISMFKQGMEGWSLYRRTGVPKNNYVAPGRPTNYANHNVPPFRSPYPDKERNLNNANCAPFDAEVVDNLWGKQMWWDTRTGVH</sequence>
<organism evidence="1 2">
    <name type="scientific">Parabacteroides distasonis</name>
    <dbReference type="NCBI Taxonomy" id="823"/>
    <lineage>
        <taxon>Bacteria</taxon>
        <taxon>Pseudomonadati</taxon>
        <taxon>Bacteroidota</taxon>
        <taxon>Bacteroidia</taxon>
        <taxon>Bacteroidales</taxon>
        <taxon>Tannerellaceae</taxon>
        <taxon>Parabacteroides</taxon>
    </lineage>
</organism>
<dbReference type="PROSITE" id="PS51257">
    <property type="entry name" value="PROKAR_LIPOPROTEIN"/>
    <property type="match status" value="1"/>
</dbReference>
<gene>
    <name evidence="1" type="ORF">FSA05_11860</name>
</gene>
<evidence type="ECO:0000313" key="1">
    <source>
        <dbReference type="EMBL" id="TWV61328.1"/>
    </source>
</evidence>
<dbReference type="Gene3D" id="1.25.40.390">
    <property type="match status" value="1"/>
</dbReference>
<comment type="caution">
    <text evidence="1">The sequence shown here is derived from an EMBL/GenBank/DDBJ whole genome shotgun (WGS) entry which is preliminary data.</text>
</comment>
<proteinExistence type="predicted"/>
<reference evidence="1 2" key="1">
    <citation type="submission" date="2019-07" db="EMBL/GenBank/DDBJ databases">
        <title>Genome sequencing of Parabacteroides distasonis iSURF_7.</title>
        <authorList>
            <person name="Degefu H.N."/>
            <person name="Ruoff K.L."/>
            <person name="Price C.E."/>
            <person name="Valls R.A."/>
            <person name="O'Toole G.A."/>
        </authorList>
    </citation>
    <scope>NUCLEOTIDE SEQUENCE [LARGE SCALE GENOMIC DNA]</scope>
    <source>
        <strain evidence="1 2">CFPLTA003_1B</strain>
    </source>
</reference>
<dbReference type="RefSeq" id="WP_146375585.1">
    <property type="nucleotide sequence ID" value="NZ_VOHW01000006.1"/>
</dbReference>
<evidence type="ECO:0000313" key="2">
    <source>
        <dbReference type="Proteomes" id="UP000315827"/>
    </source>
</evidence>